<organism evidence="1">
    <name type="scientific">Plasmodium falciparum Santa Lucia</name>
    <dbReference type="NCBI Taxonomy" id="478859"/>
    <lineage>
        <taxon>Eukaryota</taxon>
        <taxon>Sar</taxon>
        <taxon>Alveolata</taxon>
        <taxon>Apicomplexa</taxon>
        <taxon>Aconoidasida</taxon>
        <taxon>Haemosporida</taxon>
        <taxon>Plasmodiidae</taxon>
        <taxon>Plasmodium</taxon>
        <taxon>Plasmodium (Laverania)</taxon>
    </lineage>
</organism>
<evidence type="ECO:0000313" key="1">
    <source>
        <dbReference type="EMBL" id="EUT76900.1"/>
    </source>
</evidence>
<accession>W7FG42</accession>
<sequence length="42" mass="4956">MCVVIVAKGNLYKYTNYINISIKSKFFFNISHVIKEKNMNNK</sequence>
<name>W7FG42_PLAFA</name>
<dbReference type="AlphaFoldDB" id="W7FG42"/>
<dbReference type="Proteomes" id="UP000030666">
    <property type="component" value="Unassembled WGS sequence"/>
</dbReference>
<dbReference type="EMBL" id="KE123516">
    <property type="protein sequence ID" value="EUT76900.1"/>
    <property type="molecule type" value="Genomic_DNA"/>
</dbReference>
<reference evidence="1" key="1">
    <citation type="submission" date="2013-02" db="EMBL/GenBank/DDBJ databases">
        <title>The Genome Sequence of Plasmodium falciparum Santa Lucia.</title>
        <authorList>
            <consortium name="The Broad Institute Genome Sequencing Platform"/>
            <consortium name="The Broad Institute Genome Sequencing Center for Infectious Disease"/>
            <person name="Neafsey D."/>
            <person name="Cheeseman I."/>
            <person name="Volkman S."/>
            <person name="Adams J."/>
            <person name="Walker B."/>
            <person name="Young S.K."/>
            <person name="Zeng Q."/>
            <person name="Gargeya S."/>
            <person name="Fitzgerald M."/>
            <person name="Haas B."/>
            <person name="Abouelleil A."/>
            <person name="Alvarado L."/>
            <person name="Arachchi H.M."/>
            <person name="Berlin A.M."/>
            <person name="Chapman S.B."/>
            <person name="Dewar J."/>
            <person name="Goldberg J."/>
            <person name="Griggs A."/>
            <person name="Gujja S."/>
            <person name="Hansen M."/>
            <person name="Howarth C."/>
            <person name="Imamovic A."/>
            <person name="Larimer J."/>
            <person name="McCowan C."/>
            <person name="Murphy C."/>
            <person name="Neiman D."/>
            <person name="Pearson M."/>
            <person name="Priest M."/>
            <person name="Roberts A."/>
            <person name="Saif S."/>
            <person name="Shea T."/>
            <person name="Sisk P."/>
            <person name="Sykes S."/>
            <person name="Wortman J."/>
            <person name="Nusbaum C."/>
            <person name="Birren B."/>
        </authorList>
    </citation>
    <scope>NUCLEOTIDE SEQUENCE [LARGE SCALE GENOMIC DNA]</scope>
    <source>
        <strain evidence="1">Santa Lucia</strain>
    </source>
</reference>
<gene>
    <name evidence="1" type="ORF">PFAG_05942</name>
</gene>
<proteinExistence type="predicted"/>
<protein>
    <submittedName>
        <fullName evidence="1">Uncharacterized protein</fullName>
    </submittedName>
</protein>